<proteinExistence type="predicted"/>
<dbReference type="Gene3D" id="3.40.50.150">
    <property type="entry name" value="Vaccinia Virus protein VP39"/>
    <property type="match status" value="1"/>
</dbReference>
<keyword evidence="2" id="KW-0830">Ubiquinone</keyword>
<dbReference type="RefSeq" id="WP_184812585.1">
    <property type="nucleotide sequence ID" value="NZ_JACHJQ010000005.1"/>
</dbReference>
<evidence type="ECO:0000259" key="1">
    <source>
        <dbReference type="Pfam" id="PF13649"/>
    </source>
</evidence>
<feature type="domain" description="Methyltransferase" evidence="1">
    <location>
        <begin position="47"/>
        <end position="144"/>
    </location>
</feature>
<dbReference type="Pfam" id="PF13649">
    <property type="entry name" value="Methyltransf_25"/>
    <property type="match status" value="1"/>
</dbReference>
<keyword evidence="2" id="KW-0808">Transferase</keyword>
<gene>
    <name evidence="2" type="ORF">FHR82_004678</name>
</gene>
<protein>
    <submittedName>
        <fullName evidence="2">Ubiquinone/menaquinone biosynthesis C-methylase UbiE</fullName>
    </submittedName>
</protein>
<evidence type="ECO:0000313" key="2">
    <source>
        <dbReference type="EMBL" id="MBB4908425.1"/>
    </source>
</evidence>
<dbReference type="PANTHER" id="PTHR43591">
    <property type="entry name" value="METHYLTRANSFERASE"/>
    <property type="match status" value="1"/>
</dbReference>
<dbReference type="SUPFAM" id="SSF53335">
    <property type="entry name" value="S-adenosyl-L-methionine-dependent methyltransferases"/>
    <property type="match status" value="1"/>
</dbReference>
<name>A0A7W7Q7E4_9PSEU</name>
<dbReference type="GO" id="GO:0032259">
    <property type="term" value="P:methylation"/>
    <property type="evidence" value="ECO:0007669"/>
    <property type="project" value="UniProtKB-KW"/>
</dbReference>
<keyword evidence="2" id="KW-0489">Methyltransferase</keyword>
<dbReference type="InterPro" id="IPR029063">
    <property type="entry name" value="SAM-dependent_MTases_sf"/>
</dbReference>
<dbReference type="Proteomes" id="UP000520767">
    <property type="component" value="Unassembled WGS sequence"/>
</dbReference>
<reference evidence="2 3" key="1">
    <citation type="submission" date="2020-08" db="EMBL/GenBank/DDBJ databases">
        <title>Genomic Encyclopedia of Type Strains, Phase III (KMG-III): the genomes of soil and plant-associated and newly described type strains.</title>
        <authorList>
            <person name="Whitman W."/>
        </authorList>
    </citation>
    <scope>NUCLEOTIDE SEQUENCE [LARGE SCALE GENOMIC DNA]</scope>
    <source>
        <strain evidence="2 3">CECT 8960</strain>
    </source>
</reference>
<dbReference type="GO" id="GO:0008168">
    <property type="term" value="F:methyltransferase activity"/>
    <property type="evidence" value="ECO:0007669"/>
    <property type="project" value="UniProtKB-KW"/>
</dbReference>
<keyword evidence="3" id="KW-1185">Reference proteome</keyword>
<dbReference type="EMBL" id="JACHJQ010000005">
    <property type="protein sequence ID" value="MBB4908425.1"/>
    <property type="molecule type" value="Genomic_DNA"/>
</dbReference>
<accession>A0A7W7Q7E4</accession>
<organism evidence="2 3">
    <name type="scientific">Actinophytocola algeriensis</name>
    <dbReference type="NCBI Taxonomy" id="1768010"/>
    <lineage>
        <taxon>Bacteria</taxon>
        <taxon>Bacillati</taxon>
        <taxon>Actinomycetota</taxon>
        <taxon>Actinomycetes</taxon>
        <taxon>Pseudonocardiales</taxon>
        <taxon>Pseudonocardiaceae</taxon>
    </lineage>
</organism>
<dbReference type="AlphaFoldDB" id="A0A7W7Q7E4"/>
<dbReference type="CDD" id="cd02440">
    <property type="entry name" value="AdoMet_MTases"/>
    <property type="match status" value="1"/>
</dbReference>
<dbReference type="InterPro" id="IPR041698">
    <property type="entry name" value="Methyltransf_25"/>
</dbReference>
<comment type="caution">
    <text evidence="2">The sequence shown here is derived from an EMBL/GenBank/DDBJ whole genome shotgun (WGS) entry which is preliminary data.</text>
</comment>
<evidence type="ECO:0000313" key="3">
    <source>
        <dbReference type="Proteomes" id="UP000520767"/>
    </source>
</evidence>
<sequence length="278" mass="30098">MTVTWGHTSSTGLDFTESSIVDAHFAACRGEYLGLLDAVGIEPGWHVLDAGCGPGGFLPALADLVGPLGRVSAIDLADEHVPVATRQAAGALCPVEVRQGSLLRLPYEDATFDAVWCANTVQYLDDDELAVALAELCRVVRDGGVVAIKDLDATLVTARPGDPFLFTDFFRLAADEHGYARQLLRTRELYRWLEDAGVTALRQWTVLIEHHAPFSRAAQRFYRSACATIADQAVRLGAPGDWQAFRDPDGPGHPFDDPRAYLSEGNVLAVGVVRRGAR</sequence>